<keyword evidence="3" id="KW-1185">Reference proteome</keyword>
<dbReference type="Proteomes" id="UP000729357">
    <property type="component" value="Unassembled WGS sequence"/>
</dbReference>
<feature type="region of interest" description="Disordered" evidence="1">
    <location>
        <begin position="67"/>
        <end position="93"/>
    </location>
</feature>
<protein>
    <submittedName>
        <fullName evidence="2">Uncharacterized protein</fullName>
    </submittedName>
</protein>
<dbReference type="AlphaFoldDB" id="A0A9P8FMH0"/>
<organism evidence="2 3">
    <name type="scientific">Aureobasidium melanogenum</name>
    <name type="common">Aureobasidium pullulans var. melanogenum</name>
    <dbReference type="NCBI Taxonomy" id="46634"/>
    <lineage>
        <taxon>Eukaryota</taxon>
        <taxon>Fungi</taxon>
        <taxon>Dikarya</taxon>
        <taxon>Ascomycota</taxon>
        <taxon>Pezizomycotina</taxon>
        <taxon>Dothideomycetes</taxon>
        <taxon>Dothideomycetidae</taxon>
        <taxon>Dothideales</taxon>
        <taxon>Saccotheciaceae</taxon>
        <taxon>Aureobasidium</taxon>
    </lineage>
</organism>
<feature type="compositionally biased region" description="Basic and acidic residues" evidence="1">
    <location>
        <begin position="67"/>
        <end position="79"/>
    </location>
</feature>
<feature type="non-terminal residue" evidence="2">
    <location>
        <position position="93"/>
    </location>
</feature>
<evidence type="ECO:0000313" key="2">
    <source>
        <dbReference type="EMBL" id="KAG9978187.1"/>
    </source>
</evidence>
<sequence length="93" mass="9941">YAMCVAVAGFAGATLLPFFLNYSPLARTLCDPLKDPSEISDESLPGSSNSSVASRALSFFSIRRKSAGEMKTEWRERQASADSSVSPDAYPSA</sequence>
<evidence type="ECO:0000256" key="1">
    <source>
        <dbReference type="SAM" id="MobiDB-lite"/>
    </source>
</evidence>
<reference evidence="2" key="1">
    <citation type="journal article" date="2021" name="J Fungi (Basel)">
        <title>Virulence traits and population genomics of the black yeast Aureobasidium melanogenum.</title>
        <authorList>
            <person name="Cernosa A."/>
            <person name="Sun X."/>
            <person name="Gostincar C."/>
            <person name="Fang C."/>
            <person name="Gunde-Cimerman N."/>
            <person name="Song Z."/>
        </authorList>
    </citation>
    <scope>NUCLEOTIDE SEQUENCE</scope>
    <source>
        <strain evidence="2">EXF-9298</strain>
    </source>
</reference>
<comment type="caution">
    <text evidence="2">The sequence shown here is derived from an EMBL/GenBank/DDBJ whole genome shotgun (WGS) entry which is preliminary data.</text>
</comment>
<dbReference type="EMBL" id="JAHFXS010001323">
    <property type="protein sequence ID" value="KAG9978187.1"/>
    <property type="molecule type" value="Genomic_DNA"/>
</dbReference>
<reference evidence="2" key="2">
    <citation type="submission" date="2021-08" db="EMBL/GenBank/DDBJ databases">
        <authorList>
            <person name="Gostincar C."/>
            <person name="Sun X."/>
            <person name="Song Z."/>
            <person name="Gunde-Cimerman N."/>
        </authorList>
    </citation>
    <scope>NUCLEOTIDE SEQUENCE</scope>
    <source>
        <strain evidence="2">EXF-9298</strain>
    </source>
</reference>
<evidence type="ECO:0000313" key="3">
    <source>
        <dbReference type="Proteomes" id="UP000729357"/>
    </source>
</evidence>
<feature type="non-terminal residue" evidence="2">
    <location>
        <position position="1"/>
    </location>
</feature>
<accession>A0A9P8FMH0</accession>
<name>A0A9P8FMH0_AURME</name>
<proteinExistence type="predicted"/>
<gene>
    <name evidence="2" type="ORF">KCU98_g9582</name>
</gene>